<dbReference type="GO" id="GO:0050660">
    <property type="term" value="F:flavin adenine dinucleotide binding"/>
    <property type="evidence" value="ECO:0007669"/>
    <property type="project" value="InterPro"/>
</dbReference>
<dbReference type="SUPFAM" id="SSF51905">
    <property type="entry name" value="FAD/NAD(P)-binding domain"/>
    <property type="match status" value="2"/>
</dbReference>
<dbReference type="InParanoid" id="A0A423WNM8"/>
<dbReference type="GO" id="GO:0050661">
    <property type="term" value="F:NADP binding"/>
    <property type="evidence" value="ECO:0007669"/>
    <property type="project" value="InterPro"/>
</dbReference>
<evidence type="ECO:0000256" key="1">
    <source>
        <dbReference type="ARBA" id="ARBA00009183"/>
    </source>
</evidence>
<dbReference type="Proteomes" id="UP000285146">
    <property type="component" value="Unassembled WGS sequence"/>
</dbReference>
<keyword evidence="4" id="KW-0560">Oxidoreductase</keyword>
<dbReference type="Gene3D" id="3.50.50.60">
    <property type="entry name" value="FAD/NAD(P)-binding domain"/>
    <property type="match status" value="2"/>
</dbReference>
<dbReference type="PRINTS" id="PR00419">
    <property type="entry name" value="ADXRDTASE"/>
</dbReference>
<comment type="similarity">
    <text evidence="1">Belongs to the FMO family.</text>
</comment>
<organism evidence="5 6">
    <name type="scientific">Cytospora leucostoma</name>
    <dbReference type="NCBI Taxonomy" id="1230097"/>
    <lineage>
        <taxon>Eukaryota</taxon>
        <taxon>Fungi</taxon>
        <taxon>Dikarya</taxon>
        <taxon>Ascomycota</taxon>
        <taxon>Pezizomycotina</taxon>
        <taxon>Sordariomycetes</taxon>
        <taxon>Sordariomycetidae</taxon>
        <taxon>Diaporthales</taxon>
        <taxon>Cytosporaceae</taxon>
        <taxon>Cytospora</taxon>
    </lineage>
</organism>
<evidence type="ECO:0008006" key="7">
    <source>
        <dbReference type="Google" id="ProtNLM"/>
    </source>
</evidence>
<evidence type="ECO:0000313" key="5">
    <source>
        <dbReference type="EMBL" id="ROW04933.1"/>
    </source>
</evidence>
<keyword evidence="2" id="KW-0285">Flavoprotein</keyword>
<sequence length="511" mass="57669">MNVRTVAVIGAGPAGAAAADALAKEERFETIRVFDRRSLAGGTWVYTPDASLKIPDLRDLLDGNADDPVPVPSKLPTETPKSDAINDQQVRYADTALHEHLHGNHIPSLFGGISEPRGDGPGAPFKHREVVREWIEGVFIRNGLRKYLELNTTVERAEKKGSKWVLTLRKELGQSNYWWEEKFDALIVASGHYNVPWMPKIDGLVEYDAKFPGRILHAKHFRDGSRYHGKRVVVVGGSVSAYEIIGEVLPHAQHPVYASLRGDPDPAFGWKPWKSPDIDIKKQIIRLDSESGRVFFADKTYLDDIDYIIFGTGYTFSLPFLPVIQERIKRAYRRVPGIWQHTWNIDDPTLALIGMLNGGFTFRVYEWQAVAVARLFAGRSKPLPPVEEQREWERKRVATLRGGKAYYSIAPHHAEFFELLRDIAGEPKPGMPGRPFPSFDKAWAQLWMGKVANNVRGWEQARKKSREGMESATVLTPHRLYNVTEPGPFPKIVLSANNTLPVCKPQSRQKD</sequence>
<dbReference type="OrthoDB" id="66881at2759"/>
<evidence type="ECO:0000256" key="3">
    <source>
        <dbReference type="ARBA" id="ARBA00022827"/>
    </source>
</evidence>
<dbReference type="Pfam" id="PF00743">
    <property type="entry name" value="FMO-like"/>
    <property type="match status" value="2"/>
</dbReference>
<dbReference type="GO" id="GO:0004499">
    <property type="term" value="F:N,N-dimethylaniline monooxygenase activity"/>
    <property type="evidence" value="ECO:0007669"/>
    <property type="project" value="InterPro"/>
</dbReference>
<evidence type="ECO:0000256" key="2">
    <source>
        <dbReference type="ARBA" id="ARBA00022630"/>
    </source>
</evidence>
<reference evidence="5 6" key="1">
    <citation type="submission" date="2015-09" db="EMBL/GenBank/DDBJ databases">
        <title>Host preference determinants of Valsa canker pathogens revealed by comparative genomics.</title>
        <authorList>
            <person name="Yin Z."/>
            <person name="Huang L."/>
        </authorList>
    </citation>
    <scope>NUCLEOTIDE SEQUENCE [LARGE SCALE GENOMIC DNA]</scope>
    <source>
        <strain evidence="5 6">SXYLt</strain>
    </source>
</reference>
<dbReference type="Pfam" id="PF13450">
    <property type="entry name" value="NAD_binding_8"/>
    <property type="match status" value="1"/>
</dbReference>
<dbReference type="EMBL" id="LKEB01000046">
    <property type="protein sequence ID" value="ROW04933.1"/>
    <property type="molecule type" value="Genomic_DNA"/>
</dbReference>
<comment type="caution">
    <text evidence="5">The sequence shown here is derived from an EMBL/GenBank/DDBJ whole genome shotgun (WGS) entry which is preliminary data.</text>
</comment>
<dbReference type="InterPro" id="IPR050346">
    <property type="entry name" value="FMO-like"/>
</dbReference>
<keyword evidence="3" id="KW-0274">FAD</keyword>
<accession>A0A423WNM8</accession>
<name>A0A423WNM8_9PEZI</name>
<dbReference type="InterPro" id="IPR020946">
    <property type="entry name" value="Flavin_mOase-like"/>
</dbReference>
<dbReference type="InterPro" id="IPR036188">
    <property type="entry name" value="FAD/NAD-bd_sf"/>
</dbReference>
<keyword evidence="6" id="KW-1185">Reference proteome</keyword>
<dbReference type="PANTHER" id="PTHR23023">
    <property type="entry name" value="DIMETHYLANILINE MONOOXYGENASE"/>
    <property type="match status" value="1"/>
</dbReference>
<gene>
    <name evidence="5" type="ORF">VPNG_06982</name>
</gene>
<protein>
    <recommendedName>
        <fullName evidence="7">FAD/NAD(P)-binding domain-containing protein</fullName>
    </recommendedName>
</protein>
<evidence type="ECO:0000256" key="4">
    <source>
        <dbReference type="ARBA" id="ARBA00023002"/>
    </source>
</evidence>
<dbReference type="AlphaFoldDB" id="A0A423WNM8"/>
<proteinExistence type="inferred from homology"/>
<evidence type="ECO:0000313" key="6">
    <source>
        <dbReference type="Proteomes" id="UP000285146"/>
    </source>
</evidence>